<dbReference type="Gene3D" id="2.40.50.1020">
    <property type="entry name" value="LytTr DNA-binding domain"/>
    <property type="match status" value="1"/>
</dbReference>
<gene>
    <name evidence="2" type="ORF">EMA8858_00243</name>
</gene>
<dbReference type="PROSITE" id="PS50930">
    <property type="entry name" value="HTH_LYTTR"/>
    <property type="match status" value="1"/>
</dbReference>
<dbReference type="InterPro" id="IPR007492">
    <property type="entry name" value="LytTR_DNA-bd_dom"/>
</dbReference>
<name>A0ABM9AKA9_9BACT</name>
<evidence type="ECO:0000313" key="2">
    <source>
        <dbReference type="EMBL" id="CAH0994136.1"/>
    </source>
</evidence>
<proteinExistence type="predicted"/>
<comment type="caution">
    <text evidence="2">The sequence shown here is derived from an EMBL/GenBank/DDBJ whole genome shotgun (WGS) entry which is preliminary data.</text>
</comment>
<dbReference type="Proteomes" id="UP000837932">
    <property type="component" value="Unassembled WGS sequence"/>
</dbReference>
<sequence>MKTAIEVGGRTKLFSEDVAYFEANINYTIIHYYKGRNKIVATTIGQIHKRIGEECGFIRPNRAYLINLQFINNYQLGELLLLNNMKVNISRRRIKQLNSIVKRYLEKKKTINI</sequence>
<evidence type="ECO:0000313" key="3">
    <source>
        <dbReference type="Proteomes" id="UP000837932"/>
    </source>
</evidence>
<organism evidence="2 3">
    <name type="scientific">Emticicia aquatica</name>
    <dbReference type="NCBI Taxonomy" id="1681835"/>
    <lineage>
        <taxon>Bacteria</taxon>
        <taxon>Pseudomonadati</taxon>
        <taxon>Bacteroidota</taxon>
        <taxon>Cytophagia</taxon>
        <taxon>Cytophagales</taxon>
        <taxon>Leadbetterellaceae</taxon>
        <taxon>Emticicia</taxon>
    </lineage>
</organism>
<dbReference type="Pfam" id="PF04397">
    <property type="entry name" value="LytTR"/>
    <property type="match status" value="1"/>
</dbReference>
<dbReference type="EMBL" id="CAKLPY010000001">
    <property type="protein sequence ID" value="CAH0994136.1"/>
    <property type="molecule type" value="Genomic_DNA"/>
</dbReference>
<dbReference type="RefSeq" id="WP_238803890.1">
    <property type="nucleotide sequence ID" value="NZ_CAKLPY010000001.1"/>
</dbReference>
<feature type="domain" description="HTH LytTR-type" evidence="1">
    <location>
        <begin position="17"/>
        <end position="103"/>
    </location>
</feature>
<keyword evidence="3" id="KW-1185">Reference proteome</keyword>
<accession>A0ABM9AKA9</accession>
<evidence type="ECO:0000259" key="1">
    <source>
        <dbReference type="PROSITE" id="PS50930"/>
    </source>
</evidence>
<protein>
    <recommendedName>
        <fullName evidence="1">HTH LytTR-type domain-containing protein</fullName>
    </recommendedName>
</protein>
<reference evidence="2" key="1">
    <citation type="submission" date="2021-12" db="EMBL/GenBank/DDBJ databases">
        <authorList>
            <person name="Rodrigo-Torres L."/>
            <person name="Arahal R. D."/>
            <person name="Lucena T."/>
        </authorList>
    </citation>
    <scope>NUCLEOTIDE SEQUENCE</scope>
    <source>
        <strain evidence="2">CECT 8858</strain>
    </source>
</reference>
<dbReference type="SMART" id="SM00850">
    <property type="entry name" value="LytTR"/>
    <property type="match status" value="1"/>
</dbReference>